<keyword evidence="2" id="KW-1185">Reference proteome</keyword>
<name>A0A914EJ31_9BILA</name>
<dbReference type="AlphaFoldDB" id="A0A914EJ31"/>
<sequence>MSFCQNQCGLPSNLTSYPRFAQEEIRAVWKNYIPGTKCDQELLITEDIFTVLNSFNKEIDKDMPAMPIIDLGNIMGQDQEMLSQPTPTQVMPAMPIIDMRQNQEMLPQPTTTQTTTSATTTTTSTSNLEATTEHDYLDFILPGNPTPGHFIPITSTSTLFSSTISNLVESPKPISGDTSEDYDYLDKKGPLAARPLVRPVKPKKPTQIFPSFVKNSGQNSESAQTDESNDYDEKTPTKMLLSEMRLKLPFLQHASLSVIRKFQKVFNDPNIPSEGLREEEIHLLAVSYLDDQQLKSFNVWSARRRKHLHLHDDPPLSRRARNELKALTALPEAKRRARVLHLPPKIKQELRRFALRRKSLSI</sequence>
<organism evidence="2 3">
    <name type="scientific">Acrobeloides nanus</name>
    <dbReference type="NCBI Taxonomy" id="290746"/>
    <lineage>
        <taxon>Eukaryota</taxon>
        <taxon>Metazoa</taxon>
        <taxon>Ecdysozoa</taxon>
        <taxon>Nematoda</taxon>
        <taxon>Chromadorea</taxon>
        <taxon>Rhabditida</taxon>
        <taxon>Tylenchina</taxon>
        <taxon>Cephalobomorpha</taxon>
        <taxon>Cephaloboidea</taxon>
        <taxon>Cephalobidae</taxon>
        <taxon>Acrobeloides</taxon>
    </lineage>
</organism>
<reference evidence="3" key="1">
    <citation type="submission" date="2022-11" db="UniProtKB">
        <authorList>
            <consortium name="WormBaseParasite"/>
        </authorList>
    </citation>
    <scope>IDENTIFICATION</scope>
</reference>
<feature type="region of interest" description="Disordered" evidence="1">
    <location>
        <begin position="108"/>
        <end position="127"/>
    </location>
</feature>
<proteinExistence type="predicted"/>
<accession>A0A914EJ31</accession>
<feature type="region of interest" description="Disordered" evidence="1">
    <location>
        <begin position="204"/>
        <end position="233"/>
    </location>
</feature>
<protein>
    <submittedName>
        <fullName evidence="3">Uncharacterized protein</fullName>
    </submittedName>
</protein>
<feature type="compositionally biased region" description="Polar residues" evidence="1">
    <location>
        <begin position="213"/>
        <end position="226"/>
    </location>
</feature>
<evidence type="ECO:0000313" key="3">
    <source>
        <dbReference type="WBParaSite" id="ACRNAN_scaffold849.g6632.t1"/>
    </source>
</evidence>
<evidence type="ECO:0000313" key="2">
    <source>
        <dbReference type="Proteomes" id="UP000887540"/>
    </source>
</evidence>
<dbReference type="Proteomes" id="UP000887540">
    <property type="component" value="Unplaced"/>
</dbReference>
<dbReference type="WBParaSite" id="ACRNAN_scaffold849.g6632.t1">
    <property type="protein sequence ID" value="ACRNAN_scaffold849.g6632.t1"/>
    <property type="gene ID" value="ACRNAN_scaffold849.g6632"/>
</dbReference>
<evidence type="ECO:0000256" key="1">
    <source>
        <dbReference type="SAM" id="MobiDB-lite"/>
    </source>
</evidence>